<sequence>MLSAKILVSIGFLGFAVTGLGNTDVTKAPAKAASKQEKLVKMTFEACCDDKYGDSTACHKAPNVTDKSRKVNGANVKKECYEDYEDDSSFMGE</sequence>
<protein>
    <submittedName>
        <fullName evidence="1">Uncharacterized protein</fullName>
    </submittedName>
</protein>
<dbReference type="AlphaFoldDB" id="A0A1Y6BT49"/>
<dbReference type="Proteomes" id="UP000192907">
    <property type="component" value="Unassembled WGS sequence"/>
</dbReference>
<evidence type="ECO:0000313" key="2">
    <source>
        <dbReference type="Proteomes" id="UP000192907"/>
    </source>
</evidence>
<dbReference type="STRING" id="1513793.SAMN06296036_108197"/>
<gene>
    <name evidence="1" type="ORF">SAMN06296036_108197</name>
</gene>
<dbReference type="RefSeq" id="WP_132318762.1">
    <property type="nucleotide sequence ID" value="NZ_FWZT01000008.1"/>
</dbReference>
<name>A0A1Y6BT49_9BACT</name>
<reference evidence="2" key="1">
    <citation type="submission" date="2017-04" db="EMBL/GenBank/DDBJ databases">
        <authorList>
            <person name="Varghese N."/>
            <person name="Submissions S."/>
        </authorList>
    </citation>
    <scope>NUCLEOTIDE SEQUENCE [LARGE SCALE GENOMIC DNA]</scope>
    <source>
        <strain evidence="2">RKEM611</strain>
    </source>
</reference>
<keyword evidence="2" id="KW-1185">Reference proteome</keyword>
<evidence type="ECO:0000313" key="1">
    <source>
        <dbReference type="EMBL" id="SMF27140.1"/>
    </source>
</evidence>
<proteinExistence type="predicted"/>
<organism evidence="1 2">
    <name type="scientific">Pseudobacteriovorax antillogorgiicola</name>
    <dbReference type="NCBI Taxonomy" id="1513793"/>
    <lineage>
        <taxon>Bacteria</taxon>
        <taxon>Pseudomonadati</taxon>
        <taxon>Bdellovibrionota</taxon>
        <taxon>Oligoflexia</taxon>
        <taxon>Oligoflexales</taxon>
        <taxon>Pseudobacteriovoracaceae</taxon>
        <taxon>Pseudobacteriovorax</taxon>
    </lineage>
</organism>
<accession>A0A1Y6BT49</accession>
<dbReference type="EMBL" id="FWZT01000008">
    <property type="protein sequence ID" value="SMF27140.1"/>
    <property type="molecule type" value="Genomic_DNA"/>
</dbReference>